<dbReference type="PANTHER" id="PTHR43333">
    <property type="entry name" value="2-HACID_DH_C DOMAIN-CONTAINING PROTEIN"/>
    <property type="match status" value="1"/>
</dbReference>
<accession>A0A5E6TU53</accession>
<dbReference type="OrthoDB" id="9787219at2"/>
<dbReference type="AlphaFoldDB" id="A0A5E6TU53"/>
<dbReference type="SUPFAM" id="SSF51735">
    <property type="entry name" value="NAD(P)-binding Rossmann-fold domains"/>
    <property type="match status" value="1"/>
</dbReference>
<dbReference type="CDD" id="cd12164">
    <property type="entry name" value="GDH_like_2"/>
    <property type="match status" value="1"/>
</dbReference>
<proteinExistence type="predicted"/>
<dbReference type="PANTHER" id="PTHR43333:SF1">
    <property type="entry name" value="D-ISOMER SPECIFIC 2-HYDROXYACID DEHYDROGENASE NAD-BINDING DOMAIN-CONTAINING PROTEIN"/>
    <property type="match status" value="1"/>
</dbReference>
<dbReference type="Gene3D" id="3.40.50.720">
    <property type="entry name" value="NAD(P)-binding Rossmann-like Domain"/>
    <property type="match status" value="2"/>
</dbReference>
<name>A0A5E6TU53_PSEFL</name>
<dbReference type="InterPro" id="IPR036291">
    <property type="entry name" value="NAD(P)-bd_dom_sf"/>
</dbReference>
<evidence type="ECO:0000313" key="5">
    <source>
        <dbReference type="Proteomes" id="UP000385207"/>
    </source>
</evidence>
<evidence type="ECO:0000313" key="4">
    <source>
        <dbReference type="EMBL" id="VVO75415.1"/>
    </source>
</evidence>
<evidence type="ECO:0000259" key="3">
    <source>
        <dbReference type="Pfam" id="PF02826"/>
    </source>
</evidence>
<evidence type="ECO:0000256" key="1">
    <source>
        <dbReference type="ARBA" id="ARBA00023002"/>
    </source>
</evidence>
<dbReference type="SUPFAM" id="SSF52283">
    <property type="entry name" value="Formate/glycerate dehydrogenase catalytic domain-like"/>
    <property type="match status" value="1"/>
</dbReference>
<dbReference type="GO" id="GO:0051287">
    <property type="term" value="F:NAD binding"/>
    <property type="evidence" value="ECO:0007669"/>
    <property type="project" value="InterPro"/>
</dbReference>
<feature type="domain" description="D-isomer specific 2-hydroxyacid dehydrogenase NAD-binding" evidence="3">
    <location>
        <begin position="104"/>
        <end position="274"/>
    </location>
</feature>
<dbReference type="EC" id="1.1.1.79" evidence="4"/>
<organism evidence="4 5">
    <name type="scientific">Pseudomonas fluorescens</name>
    <dbReference type="NCBI Taxonomy" id="294"/>
    <lineage>
        <taxon>Bacteria</taxon>
        <taxon>Pseudomonadati</taxon>
        <taxon>Pseudomonadota</taxon>
        <taxon>Gammaproteobacteria</taxon>
        <taxon>Pseudomonadales</taxon>
        <taxon>Pseudomonadaceae</taxon>
        <taxon>Pseudomonas</taxon>
    </lineage>
</organism>
<keyword evidence="4" id="KW-0670">Pyruvate</keyword>
<keyword evidence="1 4" id="KW-0560">Oxidoreductase</keyword>
<dbReference type="Proteomes" id="UP000385207">
    <property type="component" value="Unassembled WGS sequence"/>
</dbReference>
<dbReference type="Pfam" id="PF02826">
    <property type="entry name" value="2-Hacid_dh_C"/>
    <property type="match status" value="1"/>
</dbReference>
<gene>
    <name evidence="4" type="primary">ghrA_2</name>
    <name evidence="4" type="ORF">PS862_01550</name>
</gene>
<dbReference type="RefSeq" id="WP_150746346.1">
    <property type="nucleotide sequence ID" value="NZ_CABVHE010000029.1"/>
</dbReference>
<sequence>MNTIVLLSRDSILLGQLQAAFARQAPDIRVVLADDPVASEAQVAACWFPPANSLGALPNLQLVHSVAAGVDHLHTDPSCPDLPVCRVVDPAHRQGMTEYVRWAVIHYHRRFDQVLQQQPDQLWQRPVQIQAKDFKVGVMGLGSLGAAIAEDLASAGYSVRGWARGVKNLPNVVCHSGQQAFSGFLEGLDLLINLLPLTSATRGILCTETFQALAPGAVVVNCGRGQHVRIDDLQQALSSGQLRGAVLDVFEREPLPVDDRLWRMPGVIVTPHMASAASHDCIASQIAENTRRLARGEPLNNPVDTSLGY</sequence>
<evidence type="ECO:0000256" key="2">
    <source>
        <dbReference type="ARBA" id="ARBA00023027"/>
    </source>
</evidence>
<dbReference type="InterPro" id="IPR006140">
    <property type="entry name" value="D-isomer_DH_NAD-bd"/>
</dbReference>
<keyword evidence="2" id="KW-0520">NAD</keyword>
<protein>
    <submittedName>
        <fullName evidence="4">Glyoxylate/hydroxypyruvate reductase A</fullName>
        <ecNumber evidence="4">1.1.1.79</ecNumber>
    </submittedName>
</protein>
<dbReference type="GO" id="GO:0030267">
    <property type="term" value="F:glyoxylate reductase (NADPH) activity"/>
    <property type="evidence" value="ECO:0007669"/>
    <property type="project" value="UniProtKB-EC"/>
</dbReference>
<reference evidence="4 5" key="1">
    <citation type="submission" date="2019-09" db="EMBL/GenBank/DDBJ databases">
        <authorList>
            <person name="Chandra G."/>
            <person name="Truman W A."/>
        </authorList>
    </citation>
    <scope>NUCLEOTIDE SEQUENCE [LARGE SCALE GENOMIC DNA]</scope>
    <source>
        <strain evidence="4">PS862</strain>
    </source>
</reference>
<dbReference type="EMBL" id="CABVII010000005">
    <property type="protein sequence ID" value="VVO75415.1"/>
    <property type="molecule type" value="Genomic_DNA"/>
</dbReference>